<evidence type="ECO:0000259" key="7">
    <source>
        <dbReference type="Pfam" id="PF04932"/>
    </source>
</evidence>
<evidence type="ECO:0000313" key="9">
    <source>
        <dbReference type="Proteomes" id="UP000305398"/>
    </source>
</evidence>
<keyword evidence="3 6" id="KW-1133">Transmembrane helix</keyword>
<feature type="transmembrane region" description="Helical" evidence="6">
    <location>
        <begin position="7"/>
        <end position="30"/>
    </location>
</feature>
<dbReference type="InterPro" id="IPR007016">
    <property type="entry name" value="O-antigen_ligase-rel_domated"/>
</dbReference>
<organism evidence="8 9">
    <name type="scientific">Hymenobacter jejuensis</name>
    <dbReference type="NCBI Taxonomy" id="2502781"/>
    <lineage>
        <taxon>Bacteria</taxon>
        <taxon>Pseudomonadati</taxon>
        <taxon>Bacteroidota</taxon>
        <taxon>Cytophagia</taxon>
        <taxon>Cytophagales</taxon>
        <taxon>Hymenobacteraceae</taxon>
        <taxon>Hymenobacter</taxon>
    </lineage>
</organism>
<dbReference type="OrthoDB" id="742098at2"/>
<keyword evidence="4 6" id="KW-0472">Membrane</keyword>
<feature type="transmembrane region" description="Helical" evidence="6">
    <location>
        <begin position="336"/>
        <end position="357"/>
    </location>
</feature>
<evidence type="ECO:0000313" key="8">
    <source>
        <dbReference type="EMBL" id="QDA58883.1"/>
    </source>
</evidence>
<reference evidence="8 9" key="1">
    <citation type="submission" date="2019-06" db="EMBL/GenBank/DDBJ databases">
        <authorList>
            <person name="Srinivasan S."/>
        </authorList>
    </citation>
    <scope>NUCLEOTIDE SEQUENCE [LARGE SCALE GENOMIC DNA]</scope>
    <source>
        <strain evidence="8 9">17J68-5</strain>
    </source>
</reference>
<feature type="transmembrane region" description="Helical" evidence="6">
    <location>
        <begin position="156"/>
        <end position="174"/>
    </location>
</feature>
<dbReference type="AlphaFoldDB" id="A0A5B7ZWK1"/>
<keyword evidence="8" id="KW-0436">Ligase</keyword>
<keyword evidence="2 6" id="KW-0812">Transmembrane</keyword>
<accession>A0A5B7ZWK1</accession>
<feature type="transmembrane region" description="Helical" evidence="6">
    <location>
        <begin position="204"/>
        <end position="222"/>
    </location>
</feature>
<feature type="transmembrane region" description="Helical" evidence="6">
    <location>
        <begin position="369"/>
        <end position="386"/>
    </location>
</feature>
<dbReference type="GO" id="GO:0016020">
    <property type="term" value="C:membrane"/>
    <property type="evidence" value="ECO:0007669"/>
    <property type="project" value="UniProtKB-SubCell"/>
</dbReference>
<name>A0A5B7ZWK1_9BACT</name>
<evidence type="ECO:0000256" key="6">
    <source>
        <dbReference type="SAM" id="Phobius"/>
    </source>
</evidence>
<dbReference type="EMBL" id="CP040896">
    <property type="protein sequence ID" value="QDA58883.1"/>
    <property type="molecule type" value="Genomic_DNA"/>
</dbReference>
<evidence type="ECO:0000256" key="2">
    <source>
        <dbReference type="ARBA" id="ARBA00022692"/>
    </source>
</evidence>
<gene>
    <name evidence="8" type="ORF">FHG12_01665</name>
</gene>
<dbReference type="Proteomes" id="UP000305398">
    <property type="component" value="Chromosome"/>
</dbReference>
<feature type="transmembrane region" description="Helical" evidence="6">
    <location>
        <begin position="68"/>
        <end position="86"/>
    </location>
</feature>
<dbReference type="GO" id="GO:0016874">
    <property type="term" value="F:ligase activity"/>
    <property type="evidence" value="ECO:0007669"/>
    <property type="project" value="UniProtKB-KW"/>
</dbReference>
<evidence type="ECO:0000256" key="5">
    <source>
        <dbReference type="SAM" id="MobiDB-lite"/>
    </source>
</evidence>
<keyword evidence="9" id="KW-1185">Reference proteome</keyword>
<dbReference type="KEGG" id="hyj:FHG12_01665"/>
<sequence>MKINFRFLYIVGILAALYSDVLFSDLLSGAASEDSSAYGLQLYTRILVGGSILVSVLLYRYMRGITLWVFWGATTITALLVCESLLRYGVPMIYPHVFQKAMVLYILTASYAFYNRFGRITMGDISTLIWIGFVLNLGLVNYKAVSIGAFLNHDRGIVASSALLLVTPLLYHFNTYFTTRAAKHLLLFFMAAGAIFFFQHRTVWVVSAAALGVNFLLLLRVAPQRISLSKLTPMLGIPVVLMMLATTFILVSYPEVLDKVSENMSDIENSSSQGTGLWRREQFRSYWPFVVSHPVAGMRFEGFELPIQFYDPEQENGGTVFEDGYGHFFHSFYLDVLFYLGGIGLIVFILPHLSVALRLVRRPPVSPEALAWSTLIVSTLIYGYSYPLPLSTYGLIGFGLLRIRVLEDDPEHLHEALPTNAPSATAPSDLSVPQHA</sequence>
<protein>
    <submittedName>
        <fullName evidence="8">O-antigen ligase family protein</fullName>
    </submittedName>
</protein>
<proteinExistence type="predicted"/>
<feature type="transmembrane region" description="Helical" evidence="6">
    <location>
        <begin position="42"/>
        <end position="61"/>
    </location>
</feature>
<evidence type="ECO:0000256" key="3">
    <source>
        <dbReference type="ARBA" id="ARBA00022989"/>
    </source>
</evidence>
<comment type="subcellular location">
    <subcellularLocation>
        <location evidence="1">Membrane</location>
        <topology evidence="1">Multi-pass membrane protein</topology>
    </subcellularLocation>
</comment>
<feature type="transmembrane region" description="Helical" evidence="6">
    <location>
        <begin position="181"/>
        <end position="198"/>
    </location>
</feature>
<feature type="domain" description="O-antigen ligase-related" evidence="7">
    <location>
        <begin position="187"/>
        <end position="349"/>
    </location>
</feature>
<evidence type="ECO:0000256" key="4">
    <source>
        <dbReference type="ARBA" id="ARBA00023136"/>
    </source>
</evidence>
<dbReference type="Pfam" id="PF04932">
    <property type="entry name" value="Wzy_C"/>
    <property type="match status" value="1"/>
</dbReference>
<evidence type="ECO:0000256" key="1">
    <source>
        <dbReference type="ARBA" id="ARBA00004141"/>
    </source>
</evidence>
<feature type="transmembrane region" description="Helical" evidence="6">
    <location>
        <begin position="234"/>
        <end position="253"/>
    </location>
</feature>
<feature type="region of interest" description="Disordered" evidence="5">
    <location>
        <begin position="416"/>
        <end position="436"/>
    </location>
</feature>
<dbReference type="RefSeq" id="WP_139513946.1">
    <property type="nucleotide sequence ID" value="NZ_CP040896.1"/>
</dbReference>
<feature type="transmembrane region" description="Helical" evidence="6">
    <location>
        <begin position="92"/>
        <end position="113"/>
    </location>
</feature>
<feature type="transmembrane region" description="Helical" evidence="6">
    <location>
        <begin position="125"/>
        <end position="144"/>
    </location>
</feature>